<comment type="similarity">
    <text evidence="1">Belongs to the glycosyltransferase 2 family.</text>
</comment>
<sequence length="318" mass="37159">MQHYRKFVRVNRNISILIPTYNDLCLTQVKTLCEQANKIPRLTYEIIVMDDASTDPCFIRQNSTVNELPNCRLVRNKKNHGRAAIRNLLAEMASYEYLIFLDSSIEIENDSFLEIYLNAMTPESDVICGGVCPELPTNQSARSCLRYLYEHNYYARHSVDCQQTEPYKSFRTTNFAIRRQTMLEVRIDERFRRFGYEDVDFGRRLSLRAVPITYIENPVVYRKYETNAAYLEKIDISLQTLKNFEIELCDYSQLVQTARRLAIIRPAVRLFHSIFCPLERLNLTGRHPSLIVLNAYKLGAFLSLCTEKQIEQYGNNKG</sequence>
<dbReference type="eggNOG" id="COG0463">
    <property type="taxonomic scope" value="Bacteria"/>
</dbReference>
<dbReference type="Pfam" id="PF00535">
    <property type="entry name" value="Glycos_transf_2"/>
    <property type="match status" value="1"/>
</dbReference>
<dbReference type="STRING" id="883158.HMPREF9140_01596"/>
<reference evidence="5 6" key="1">
    <citation type="submission" date="2011-12" db="EMBL/GenBank/DDBJ databases">
        <title>The Genome Sequence of Prevotella micans F0438.</title>
        <authorList>
            <consortium name="The Broad Institute Genome Sequencing Platform"/>
            <person name="Earl A."/>
            <person name="Ward D."/>
            <person name="Feldgarden M."/>
            <person name="Gevers D."/>
            <person name="Izard J."/>
            <person name="Baranova O.V."/>
            <person name="Blanton J.M."/>
            <person name="Wade W.G."/>
            <person name="Dewhirst F.E."/>
            <person name="Young S.K."/>
            <person name="Zeng Q."/>
            <person name="Gargeya S."/>
            <person name="Fitzgerald M."/>
            <person name="Haas B."/>
            <person name="Abouelleil A."/>
            <person name="Alvarado L."/>
            <person name="Arachchi H.M."/>
            <person name="Berlin A."/>
            <person name="Chapman S.B."/>
            <person name="Gearin G."/>
            <person name="Goldberg J."/>
            <person name="Griggs A."/>
            <person name="Gujja S."/>
            <person name="Hansen M."/>
            <person name="Heiman D."/>
            <person name="Howarth C."/>
            <person name="Larimer J."/>
            <person name="Lui A."/>
            <person name="MacDonald P.J.P."/>
            <person name="McCowen C."/>
            <person name="Montmayeur A."/>
            <person name="Murphy C."/>
            <person name="Neiman D."/>
            <person name="Pearson M."/>
            <person name="Priest M."/>
            <person name="Roberts A."/>
            <person name="Saif S."/>
            <person name="Shea T."/>
            <person name="Sisk P."/>
            <person name="Stolte C."/>
            <person name="Sykes S."/>
            <person name="Wortman J."/>
            <person name="Nusbaum C."/>
            <person name="Birren B."/>
        </authorList>
    </citation>
    <scope>NUCLEOTIDE SEQUENCE [LARGE SCALE GENOMIC DNA]</scope>
    <source>
        <strain evidence="5 6">F0438</strain>
    </source>
</reference>
<evidence type="ECO:0000259" key="4">
    <source>
        <dbReference type="Pfam" id="PF00535"/>
    </source>
</evidence>
<keyword evidence="6" id="KW-1185">Reference proteome</keyword>
<protein>
    <recommendedName>
        <fullName evidence="4">Glycosyltransferase 2-like domain-containing protein</fullName>
    </recommendedName>
</protein>
<evidence type="ECO:0000313" key="6">
    <source>
        <dbReference type="Proteomes" id="UP000016023"/>
    </source>
</evidence>
<dbReference type="RefSeq" id="WP_006953102.1">
    <property type="nucleotide sequence ID" value="NZ_JH594522.1"/>
</dbReference>
<dbReference type="Gene3D" id="3.90.550.10">
    <property type="entry name" value="Spore Coat Polysaccharide Biosynthesis Protein SpsA, Chain A"/>
    <property type="match status" value="1"/>
</dbReference>
<comment type="caution">
    <text evidence="5">The sequence shown here is derived from an EMBL/GenBank/DDBJ whole genome shotgun (WGS) entry which is preliminary data.</text>
</comment>
<feature type="domain" description="Glycosyltransferase 2-like" evidence="4">
    <location>
        <begin position="15"/>
        <end position="173"/>
    </location>
</feature>
<evidence type="ECO:0000313" key="5">
    <source>
        <dbReference type="EMBL" id="EHO68556.1"/>
    </source>
</evidence>
<dbReference type="SUPFAM" id="SSF53448">
    <property type="entry name" value="Nucleotide-diphospho-sugar transferases"/>
    <property type="match status" value="1"/>
</dbReference>
<dbReference type="InterPro" id="IPR029044">
    <property type="entry name" value="Nucleotide-diphossugar_trans"/>
</dbReference>
<organism evidence="5 6">
    <name type="scientific">Prevotella micans F0438</name>
    <dbReference type="NCBI Taxonomy" id="883158"/>
    <lineage>
        <taxon>Bacteria</taxon>
        <taxon>Pseudomonadati</taxon>
        <taxon>Bacteroidota</taxon>
        <taxon>Bacteroidia</taxon>
        <taxon>Bacteroidales</taxon>
        <taxon>Prevotellaceae</taxon>
        <taxon>Prevotella</taxon>
    </lineage>
</organism>
<accession>H1Q3V8</accession>
<dbReference type="AlphaFoldDB" id="H1Q3V8"/>
<dbReference type="InterPro" id="IPR001173">
    <property type="entry name" value="Glyco_trans_2-like"/>
</dbReference>
<dbReference type="HOGENOM" id="CLU_077345_0_0_10"/>
<name>H1Q3V8_9BACT</name>
<proteinExistence type="inferred from homology"/>
<dbReference type="GO" id="GO:0016757">
    <property type="term" value="F:glycosyltransferase activity"/>
    <property type="evidence" value="ECO:0007669"/>
    <property type="project" value="UniProtKB-KW"/>
</dbReference>
<gene>
    <name evidence="5" type="ORF">HMPREF9140_01596</name>
</gene>
<keyword evidence="3" id="KW-0808">Transferase</keyword>
<evidence type="ECO:0000256" key="3">
    <source>
        <dbReference type="ARBA" id="ARBA00022679"/>
    </source>
</evidence>
<dbReference type="PANTHER" id="PTHR43179">
    <property type="entry name" value="RHAMNOSYLTRANSFERASE WBBL"/>
    <property type="match status" value="1"/>
</dbReference>
<evidence type="ECO:0000256" key="2">
    <source>
        <dbReference type="ARBA" id="ARBA00022676"/>
    </source>
</evidence>
<dbReference type="EMBL" id="AGWK01000042">
    <property type="protein sequence ID" value="EHO68556.1"/>
    <property type="molecule type" value="Genomic_DNA"/>
</dbReference>
<dbReference type="Proteomes" id="UP000016023">
    <property type="component" value="Unassembled WGS sequence"/>
</dbReference>
<evidence type="ECO:0000256" key="1">
    <source>
        <dbReference type="ARBA" id="ARBA00006739"/>
    </source>
</evidence>
<keyword evidence="2" id="KW-0328">Glycosyltransferase</keyword>
<dbReference type="PANTHER" id="PTHR43179:SF12">
    <property type="entry name" value="GALACTOFURANOSYLTRANSFERASE GLFT2"/>
    <property type="match status" value="1"/>
</dbReference>
<dbReference type="PATRIC" id="fig|883158.3.peg.1596"/>